<sequence length="262" mass="28832">MKFEFVDNSGAIDGTARKRIRSHVAIGRNAGKKISRPSKKKALLNKSAKAARPQAIALVHPESSETGGSVPMLALRCLTGLPAHMQQNDGSDRLALVQRAISFLDGVRHAPELDLALDYSSEPKMWCLQPLFQDEACKLPYCHYFHGAMAVFLAACPGLPALSFSPPTPTQGNWDAGMRHLSLALRLVNTRLSGKDAASTETMTTVLILGLYERQQGEYHRGLVHLDGMQRMLQMRGGLVEFAKSCPDLARKILRYVPWPSE</sequence>
<name>A0AAE0HBN9_9PEZI</name>
<organism evidence="2 3">
    <name type="scientific">Chaetomium fimeti</name>
    <dbReference type="NCBI Taxonomy" id="1854472"/>
    <lineage>
        <taxon>Eukaryota</taxon>
        <taxon>Fungi</taxon>
        <taxon>Dikarya</taxon>
        <taxon>Ascomycota</taxon>
        <taxon>Pezizomycotina</taxon>
        <taxon>Sordariomycetes</taxon>
        <taxon>Sordariomycetidae</taxon>
        <taxon>Sordariales</taxon>
        <taxon>Chaetomiaceae</taxon>
        <taxon>Chaetomium</taxon>
    </lineage>
</organism>
<dbReference type="AlphaFoldDB" id="A0AAE0HBN9"/>
<protein>
    <submittedName>
        <fullName evidence="2">Uncharacterized protein</fullName>
    </submittedName>
</protein>
<evidence type="ECO:0000256" key="1">
    <source>
        <dbReference type="ARBA" id="ARBA00023242"/>
    </source>
</evidence>
<reference evidence="2" key="2">
    <citation type="submission" date="2023-06" db="EMBL/GenBank/DDBJ databases">
        <authorList>
            <consortium name="Lawrence Berkeley National Laboratory"/>
            <person name="Haridas S."/>
            <person name="Hensen N."/>
            <person name="Bonometti L."/>
            <person name="Westerberg I."/>
            <person name="Brannstrom I.O."/>
            <person name="Guillou S."/>
            <person name="Cros-Aarteil S."/>
            <person name="Calhoun S."/>
            <person name="Kuo A."/>
            <person name="Mondo S."/>
            <person name="Pangilinan J."/>
            <person name="Riley R."/>
            <person name="Labutti K."/>
            <person name="Andreopoulos B."/>
            <person name="Lipzen A."/>
            <person name="Chen C."/>
            <person name="Yanf M."/>
            <person name="Daum C."/>
            <person name="Ng V."/>
            <person name="Clum A."/>
            <person name="Steindorff A."/>
            <person name="Ohm R."/>
            <person name="Martin F."/>
            <person name="Silar P."/>
            <person name="Natvig D."/>
            <person name="Lalanne C."/>
            <person name="Gautier V."/>
            <person name="Ament-Velasquez S.L."/>
            <person name="Kruys A."/>
            <person name="Hutchinson M.I."/>
            <person name="Powell A.J."/>
            <person name="Barry K."/>
            <person name="Miller A.N."/>
            <person name="Grigoriev I.V."/>
            <person name="Debuchy R."/>
            <person name="Gladieux P."/>
            <person name="Thoren M.H."/>
            <person name="Johannesson H."/>
        </authorList>
    </citation>
    <scope>NUCLEOTIDE SEQUENCE</scope>
    <source>
        <strain evidence="2">CBS 168.71</strain>
    </source>
</reference>
<dbReference type="Pfam" id="PF11951">
    <property type="entry name" value="Fungal_trans_2"/>
    <property type="match status" value="1"/>
</dbReference>
<dbReference type="RefSeq" id="XP_062657103.1">
    <property type="nucleotide sequence ID" value="XM_062800772.1"/>
</dbReference>
<evidence type="ECO:0000313" key="3">
    <source>
        <dbReference type="Proteomes" id="UP001278766"/>
    </source>
</evidence>
<reference evidence="2" key="1">
    <citation type="journal article" date="2023" name="Mol. Phylogenet. Evol.">
        <title>Genome-scale phylogeny and comparative genomics of the fungal order Sordariales.</title>
        <authorList>
            <person name="Hensen N."/>
            <person name="Bonometti L."/>
            <person name="Westerberg I."/>
            <person name="Brannstrom I.O."/>
            <person name="Guillou S."/>
            <person name="Cros-Aarteil S."/>
            <person name="Calhoun S."/>
            <person name="Haridas S."/>
            <person name="Kuo A."/>
            <person name="Mondo S."/>
            <person name="Pangilinan J."/>
            <person name="Riley R."/>
            <person name="LaButti K."/>
            <person name="Andreopoulos B."/>
            <person name="Lipzen A."/>
            <person name="Chen C."/>
            <person name="Yan M."/>
            <person name="Daum C."/>
            <person name="Ng V."/>
            <person name="Clum A."/>
            <person name="Steindorff A."/>
            <person name="Ohm R.A."/>
            <person name="Martin F."/>
            <person name="Silar P."/>
            <person name="Natvig D.O."/>
            <person name="Lalanne C."/>
            <person name="Gautier V."/>
            <person name="Ament-Velasquez S.L."/>
            <person name="Kruys A."/>
            <person name="Hutchinson M.I."/>
            <person name="Powell A.J."/>
            <person name="Barry K."/>
            <person name="Miller A.N."/>
            <person name="Grigoriev I.V."/>
            <person name="Debuchy R."/>
            <person name="Gladieux P."/>
            <person name="Hiltunen Thoren M."/>
            <person name="Johannesson H."/>
        </authorList>
    </citation>
    <scope>NUCLEOTIDE SEQUENCE</scope>
    <source>
        <strain evidence="2">CBS 168.71</strain>
    </source>
</reference>
<keyword evidence="3" id="KW-1185">Reference proteome</keyword>
<keyword evidence="1" id="KW-0539">Nucleus</keyword>
<accession>A0AAE0HBN9</accession>
<evidence type="ECO:0000313" key="2">
    <source>
        <dbReference type="EMBL" id="KAK3293589.1"/>
    </source>
</evidence>
<dbReference type="Proteomes" id="UP001278766">
    <property type="component" value="Unassembled WGS sequence"/>
</dbReference>
<dbReference type="GeneID" id="87837720"/>
<dbReference type="PANTHER" id="PTHR37540:SF9">
    <property type="entry name" value="ZN(2)-C6 FUNGAL-TYPE DOMAIN-CONTAINING PROTEIN"/>
    <property type="match status" value="1"/>
</dbReference>
<comment type="caution">
    <text evidence="2">The sequence shown here is derived from an EMBL/GenBank/DDBJ whole genome shotgun (WGS) entry which is preliminary data.</text>
</comment>
<proteinExistence type="predicted"/>
<dbReference type="PANTHER" id="PTHR37540">
    <property type="entry name" value="TRANSCRIPTION FACTOR (ACR-2), PUTATIVE-RELATED-RELATED"/>
    <property type="match status" value="1"/>
</dbReference>
<gene>
    <name evidence="2" type="ORF">B0H64DRAFT_327211</name>
</gene>
<dbReference type="EMBL" id="JAUEPN010000006">
    <property type="protein sequence ID" value="KAK3293589.1"/>
    <property type="molecule type" value="Genomic_DNA"/>
</dbReference>
<dbReference type="InterPro" id="IPR021858">
    <property type="entry name" value="Fun_TF"/>
</dbReference>